<dbReference type="Gene3D" id="3.40.50.720">
    <property type="entry name" value="NAD(P)-binding Rossmann-like Domain"/>
    <property type="match status" value="1"/>
</dbReference>
<dbReference type="Proteomes" id="UP000217171">
    <property type="component" value="Chromosome"/>
</dbReference>
<evidence type="ECO:0000313" key="4">
    <source>
        <dbReference type="Proteomes" id="UP000217171"/>
    </source>
</evidence>
<evidence type="ECO:0000256" key="2">
    <source>
        <dbReference type="ARBA" id="ARBA00023002"/>
    </source>
</evidence>
<dbReference type="SUPFAM" id="SSF51735">
    <property type="entry name" value="NAD(P)-binding Rossmann-fold domains"/>
    <property type="match status" value="1"/>
</dbReference>
<keyword evidence="4" id="KW-1185">Reference proteome</keyword>
<protein>
    <submittedName>
        <fullName evidence="3">Oxidoreductase</fullName>
    </submittedName>
</protein>
<dbReference type="InterPro" id="IPR036291">
    <property type="entry name" value="NAD(P)-bd_dom_sf"/>
</dbReference>
<gene>
    <name evidence="3" type="ORF">B1s21160_04765</name>
</gene>
<proteinExistence type="inferred from homology"/>
<evidence type="ECO:0000256" key="1">
    <source>
        <dbReference type="ARBA" id="ARBA00006484"/>
    </source>
</evidence>
<dbReference type="CDD" id="cd05233">
    <property type="entry name" value="SDR_c"/>
    <property type="match status" value="1"/>
</dbReference>
<dbReference type="PROSITE" id="PS00061">
    <property type="entry name" value="ADH_SHORT"/>
    <property type="match status" value="1"/>
</dbReference>
<dbReference type="InterPro" id="IPR020904">
    <property type="entry name" value="Sc_DH/Rdtase_CS"/>
</dbReference>
<keyword evidence="2" id="KW-0560">Oxidoreductase</keyword>
<dbReference type="OrthoDB" id="9809287at2"/>
<dbReference type="PANTHER" id="PTHR43477:SF1">
    <property type="entry name" value="DIHYDROANTICAPSIN 7-DEHYDROGENASE"/>
    <property type="match status" value="1"/>
</dbReference>
<dbReference type="EMBL" id="CP016771">
    <property type="protein sequence ID" value="ASY13622.1"/>
    <property type="molecule type" value="Genomic_DNA"/>
</dbReference>
<evidence type="ECO:0000313" key="3">
    <source>
        <dbReference type="EMBL" id="ASY13622.1"/>
    </source>
</evidence>
<name>A0A249KA25_9ACTN</name>
<reference evidence="3 4" key="1">
    <citation type="submission" date="2016-07" db="EMBL/GenBank/DDBJ databases">
        <title>High microdiversification within the ubiquitous acI lineage of Actinobacteria.</title>
        <authorList>
            <person name="Neuenschwander S.M."/>
            <person name="Salcher M."/>
            <person name="Ghai R."/>
            <person name="Pernthaler J."/>
        </authorList>
    </citation>
    <scope>NUCLEOTIDE SEQUENCE [LARGE SCALE GENOMIC DNA]</scope>
    <source>
        <strain evidence="3">MMS-21-160</strain>
    </source>
</reference>
<organism evidence="3 4">
    <name type="scientific">Candidatus Nanopelagicus hibericus</name>
    <dbReference type="NCBI Taxonomy" id="1884915"/>
    <lineage>
        <taxon>Bacteria</taxon>
        <taxon>Bacillati</taxon>
        <taxon>Actinomycetota</taxon>
        <taxon>Actinomycetes</taxon>
        <taxon>Candidatus Nanopelagicales</taxon>
        <taxon>Candidatus Nanopelagicaceae</taxon>
        <taxon>Candidatus Nanopelagicus</taxon>
    </lineage>
</organism>
<dbReference type="PRINTS" id="PR00081">
    <property type="entry name" value="GDHRDH"/>
</dbReference>
<dbReference type="KEGG" id="nhi:B1s21160_04765"/>
<accession>A0A249KA25</accession>
<dbReference type="InterPro" id="IPR051122">
    <property type="entry name" value="SDR_DHRS6-like"/>
</dbReference>
<dbReference type="InterPro" id="IPR002347">
    <property type="entry name" value="SDR_fam"/>
</dbReference>
<sequence length="240" mass="26050">MVLKNKMTNPAPLKLLIFGGTGVLGQAIATKFKSHNYEVTYGVRKISNPKDQFQLPIADSSFPELLKGQLFDTVIFAQGANINDSVINNSLDDLNKLFEANVSFITETTKALISRNLIKSKGKMVVLSSFWEQVTRQEKMSYTITKAAVGGLVRSMAVDLGNAKGILVNGLLPGVVDSPMARGLLKPEQIENVEWQTPGHKMVVPSDVANAAYLLGCEDNTAISGQSLFVDYGFAIARVL</sequence>
<dbReference type="AlphaFoldDB" id="A0A249KA25"/>
<dbReference type="Pfam" id="PF13561">
    <property type="entry name" value="adh_short_C2"/>
    <property type="match status" value="1"/>
</dbReference>
<dbReference type="GO" id="GO:0016491">
    <property type="term" value="F:oxidoreductase activity"/>
    <property type="evidence" value="ECO:0007669"/>
    <property type="project" value="UniProtKB-KW"/>
</dbReference>
<dbReference type="PANTHER" id="PTHR43477">
    <property type="entry name" value="DIHYDROANTICAPSIN 7-DEHYDROGENASE"/>
    <property type="match status" value="1"/>
</dbReference>
<comment type="similarity">
    <text evidence="1">Belongs to the short-chain dehydrogenases/reductases (SDR) family.</text>
</comment>